<accession>M3ASP0</accession>
<sequence>MGITVEYVAYHDDADADVRLYEELYAGLPTPVPDLGRAAADRPVWTVVARRPDGRLLGWAEVHPPAARDDADAADVQWLLVSRERERLTTGFHARRATTAEERETTGRLLRGAARRAAADGIPALEWTGTDADGVAADLGAQAREEPGGRWTTPVPLSDWRRPAALPRVTARQVTVPAAAGLLAEHARLYSEVTGRPYTPRDAAEGLRDLPPLPHLTLDLLTPAGRTAAQVTAVLAGTEALVDIVFRSAAADGPAVAGLLAELVARLRRDHPRTALLEVQEHGDPVTADALAIAGLRPAERWYRYRLEL</sequence>
<dbReference type="Proteomes" id="UP000011740">
    <property type="component" value="Unassembled WGS sequence"/>
</dbReference>
<name>M3ASP0_STRM1</name>
<dbReference type="EMBL" id="AORZ01000192">
    <property type="protein sequence ID" value="EME96607.1"/>
    <property type="molecule type" value="Genomic_DNA"/>
</dbReference>
<gene>
    <name evidence="1" type="ORF">H340_30648</name>
</gene>
<organism evidence="1 2">
    <name type="scientific">Streptomyces mobaraensis (strain ATCC 29032 / DSM 40847 / JCM 4168 / NBRC 13819 / NCIMB 11159 / IPCR 16-22)</name>
    <dbReference type="NCBI Taxonomy" id="1223523"/>
    <lineage>
        <taxon>Bacteria</taxon>
        <taxon>Bacillati</taxon>
        <taxon>Actinomycetota</taxon>
        <taxon>Actinomycetes</taxon>
        <taxon>Kitasatosporales</taxon>
        <taxon>Streptomycetaceae</taxon>
        <taxon>Streptomyces</taxon>
    </lineage>
</organism>
<evidence type="ECO:0000313" key="1">
    <source>
        <dbReference type="EMBL" id="EME96607.1"/>
    </source>
</evidence>
<comment type="caution">
    <text evidence="1">The sequence shown here is derived from an EMBL/GenBank/DDBJ whole genome shotgun (WGS) entry which is preliminary data.</text>
</comment>
<dbReference type="STRING" id="1223523.H340_30648"/>
<reference evidence="1 2" key="1">
    <citation type="journal article" date="2013" name="Genome Announc.">
        <title>Whole-Genome Shotgun Assembly and Analysis of the Genome of Streptomyces mobaraensis DSM 40847, a Strain for Industrial Production of Microbial Transglutaminase.</title>
        <authorList>
            <person name="Yang H."/>
            <person name="He T."/>
            <person name="Wu W."/>
            <person name="Zhu W."/>
            <person name="Lu B."/>
            <person name="Sun W."/>
        </authorList>
    </citation>
    <scope>NUCLEOTIDE SEQUENCE [LARGE SCALE GENOMIC DNA]</scope>
    <source>
        <strain evidence="1 2">DSM 40847</strain>
    </source>
</reference>
<dbReference type="RefSeq" id="WP_004955181.1">
    <property type="nucleotide sequence ID" value="NZ_AORZ01000192.1"/>
</dbReference>
<dbReference type="AlphaFoldDB" id="M3ASP0"/>
<proteinExistence type="predicted"/>
<dbReference type="eggNOG" id="ENOG5031DWJ">
    <property type="taxonomic scope" value="Bacteria"/>
</dbReference>
<evidence type="ECO:0000313" key="2">
    <source>
        <dbReference type="Proteomes" id="UP000011740"/>
    </source>
</evidence>
<dbReference type="PATRIC" id="fig|1223523.3.peg.6221"/>
<protein>
    <submittedName>
        <fullName evidence="1">Uncharacterized protein</fullName>
    </submittedName>
</protein>